<evidence type="ECO:0000313" key="3">
    <source>
        <dbReference type="Proteomes" id="UP000235005"/>
    </source>
</evidence>
<sequence>MDRDYQLNYSKIRPSVFDSDARARKAFTIVKVCQDFLGTDDLSELSLLDVGSSSGIIDDVLADYFGSVHGIDIDEPAMQFAQKKFSKPNLHFAAGDAMQLQHASDSFDVVVCSHVYEHVPDASKMFAEINRVLKPGGFCYFSGNNRVMLMEPHYKLPFLSLLPRPLAHQYMRLTGRGDYYHEQHVSYWALKRLCGSFQIHDYSAKIIDKPEKFGADYMLKPGSTKWRMANFVARNLKWATPHIWLLQKAAR</sequence>
<dbReference type="PANTHER" id="PTHR43591">
    <property type="entry name" value="METHYLTRANSFERASE"/>
    <property type="match status" value="1"/>
</dbReference>
<proteinExistence type="predicted"/>
<feature type="domain" description="Methyltransferase type 11" evidence="1">
    <location>
        <begin position="48"/>
        <end position="141"/>
    </location>
</feature>
<dbReference type="OrthoDB" id="9772751at2"/>
<dbReference type="GO" id="GO:0008757">
    <property type="term" value="F:S-adenosylmethionine-dependent methyltransferase activity"/>
    <property type="evidence" value="ECO:0007669"/>
    <property type="project" value="InterPro"/>
</dbReference>
<accession>A0A2N5X2F3</accession>
<keyword evidence="2" id="KW-0489">Methyltransferase</keyword>
<evidence type="ECO:0000313" key="2">
    <source>
        <dbReference type="EMBL" id="PLW68663.1"/>
    </source>
</evidence>
<dbReference type="SUPFAM" id="SSF53335">
    <property type="entry name" value="S-adenosyl-L-methionine-dependent methyltransferases"/>
    <property type="match status" value="1"/>
</dbReference>
<reference evidence="2 3" key="1">
    <citation type="submission" date="2018-01" db="EMBL/GenBank/DDBJ databases">
        <title>The draft genome sequence of Halioglobus lutimaris HF004.</title>
        <authorList>
            <person name="Du Z.-J."/>
            <person name="Shi M.-J."/>
        </authorList>
    </citation>
    <scope>NUCLEOTIDE SEQUENCE [LARGE SCALE GENOMIC DNA]</scope>
    <source>
        <strain evidence="2 3">HF004</strain>
    </source>
</reference>
<dbReference type="Proteomes" id="UP000235005">
    <property type="component" value="Unassembled WGS sequence"/>
</dbReference>
<dbReference type="Pfam" id="PF08241">
    <property type="entry name" value="Methyltransf_11"/>
    <property type="match status" value="1"/>
</dbReference>
<dbReference type="AlphaFoldDB" id="A0A2N5X2F3"/>
<organism evidence="2 3">
    <name type="scientific">Pseudohalioglobus lutimaris</name>
    <dbReference type="NCBI Taxonomy" id="1737061"/>
    <lineage>
        <taxon>Bacteria</taxon>
        <taxon>Pseudomonadati</taxon>
        <taxon>Pseudomonadota</taxon>
        <taxon>Gammaproteobacteria</taxon>
        <taxon>Cellvibrionales</taxon>
        <taxon>Halieaceae</taxon>
        <taxon>Pseudohalioglobus</taxon>
    </lineage>
</organism>
<dbReference type="EMBL" id="PKUS01000012">
    <property type="protein sequence ID" value="PLW68663.1"/>
    <property type="molecule type" value="Genomic_DNA"/>
</dbReference>
<dbReference type="CDD" id="cd02440">
    <property type="entry name" value="AdoMet_MTases"/>
    <property type="match status" value="1"/>
</dbReference>
<keyword evidence="2" id="KW-0808">Transferase</keyword>
<gene>
    <name evidence="2" type="ORF">C0039_11670</name>
</gene>
<dbReference type="GO" id="GO:0032259">
    <property type="term" value="P:methylation"/>
    <property type="evidence" value="ECO:0007669"/>
    <property type="project" value="UniProtKB-KW"/>
</dbReference>
<protein>
    <submittedName>
        <fullName evidence="2">Class I SAM-dependent methyltransferase</fullName>
    </submittedName>
</protein>
<dbReference type="PANTHER" id="PTHR43591:SF110">
    <property type="entry name" value="RHODANESE DOMAIN-CONTAINING PROTEIN"/>
    <property type="match status" value="1"/>
</dbReference>
<evidence type="ECO:0000259" key="1">
    <source>
        <dbReference type="Pfam" id="PF08241"/>
    </source>
</evidence>
<dbReference type="RefSeq" id="WP_101518138.1">
    <property type="nucleotide sequence ID" value="NZ_PKUS01000012.1"/>
</dbReference>
<dbReference type="InterPro" id="IPR029063">
    <property type="entry name" value="SAM-dependent_MTases_sf"/>
</dbReference>
<dbReference type="InterPro" id="IPR013216">
    <property type="entry name" value="Methyltransf_11"/>
</dbReference>
<keyword evidence="3" id="KW-1185">Reference proteome</keyword>
<dbReference type="Gene3D" id="3.40.50.150">
    <property type="entry name" value="Vaccinia Virus protein VP39"/>
    <property type="match status" value="1"/>
</dbReference>
<name>A0A2N5X2F3_9GAMM</name>
<comment type="caution">
    <text evidence="2">The sequence shown here is derived from an EMBL/GenBank/DDBJ whole genome shotgun (WGS) entry which is preliminary data.</text>
</comment>